<name>A0A175JY09_ENTHI</name>
<feature type="transmembrane region" description="Helical" evidence="1">
    <location>
        <begin position="86"/>
        <end position="104"/>
    </location>
</feature>
<dbReference type="VEuPathDB" id="AmoebaDB:EHI8A_209480"/>
<gene>
    <name evidence="2" type="ORF">CL6EHI_074720</name>
</gene>
<dbReference type="VEuPathDB" id="AmoebaDB:EHI7A_100660"/>
<feature type="transmembrane region" description="Helical" evidence="1">
    <location>
        <begin position="51"/>
        <end position="74"/>
    </location>
</feature>
<evidence type="ECO:0000256" key="1">
    <source>
        <dbReference type="SAM" id="Phobius"/>
    </source>
</evidence>
<reference evidence="2 3" key="1">
    <citation type="submission" date="2016-05" db="EMBL/GenBank/DDBJ databases">
        <title>First whole genome sequencing of Entamoeba histolytica HM1:IMSS-clone-6.</title>
        <authorList>
            <person name="Mukherjee Avik.K."/>
            <person name="Izumyama S."/>
            <person name="Nakada-Tsukui K."/>
            <person name="Nozaki T."/>
        </authorList>
    </citation>
    <scope>NUCLEOTIDE SEQUENCE [LARGE SCALE GENOMIC DNA]</scope>
    <source>
        <strain evidence="2 3">HM1:IMSS clone 6</strain>
    </source>
</reference>
<dbReference type="VEuPathDB" id="AmoebaDB:EHI_074720"/>
<comment type="caution">
    <text evidence="2">The sequence shown here is derived from an EMBL/GenBank/DDBJ whole genome shotgun (WGS) entry which is preliminary data.</text>
</comment>
<accession>A0A175JY09</accession>
<dbReference type="Proteomes" id="UP000078387">
    <property type="component" value="Unassembled WGS sequence"/>
</dbReference>
<dbReference type="AlphaFoldDB" id="A0A175JY09"/>
<dbReference type="EMBL" id="BDEQ01000001">
    <property type="protein sequence ID" value="GAT98286.1"/>
    <property type="molecule type" value="Genomic_DNA"/>
</dbReference>
<sequence length="145" mass="15831">MNIGIFLKNMFLVWLCVIGILLTLTGLLHFVNNKPESFKVDGLQTNPTLAVVLVAVVLLVCGLVTVLISGFGIVRSVPFIPLILENGVVCLVWFIVMSCLTFFMTGVFGLVTSILSFITSSAFVVIIVLCKFRNVNSHSQHTEAN</sequence>
<dbReference type="eggNOG" id="ENOG502RH7G">
    <property type="taxonomic scope" value="Eukaryota"/>
</dbReference>
<keyword evidence="1" id="KW-0812">Transmembrane</keyword>
<keyword evidence="1" id="KW-0472">Membrane</keyword>
<evidence type="ECO:0000313" key="3">
    <source>
        <dbReference type="Proteomes" id="UP000078387"/>
    </source>
</evidence>
<evidence type="ECO:0000313" key="2">
    <source>
        <dbReference type="EMBL" id="GAT98286.1"/>
    </source>
</evidence>
<dbReference type="VEuPathDB" id="AmoebaDB:EHI5A_140300"/>
<protein>
    <submittedName>
        <fullName evidence="2">Uncharacterized protein</fullName>
    </submittedName>
</protein>
<dbReference type="VEuPathDB" id="AmoebaDB:KM1_176630"/>
<organism evidence="2 3">
    <name type="scientific">Entamoeba histolytica</name>
    <dbReference type="NCBI Taxonomy" id="5759"/>
    <lineage>
        <taxon>Eukaryota</taxon>
        <taxon>Amoebozoa</taxon>
        <taxon>Evosea</taxon>
        <taxon>Archamoebae</taxon>
        <taxon>Mastigamoebida</taxon>
        <taxon>Entamoebidae</taxon>
        <taxon>Entamoeba</taxon>
    </lineage>
</organism>
<feature type="transmembrane region" description="Helical" evidence="1">
    <location>
        <begin position="12"/>
        <end position="31"/>
    </location>
</feature>
<keyword evidence="1" id="KW-1133">Transmembrane helix</keyword>
<feature type="transmembrane region" description="Helical" evidence="1">
    <location>
        <begin position="110"/>
        <end position="130"/>
    </location>
</feature>
<proteinExistence type="predicted"/>